<dbReference type="Gene3D" id="1.20.1250.20">
    <property type="entry name" value="MFS general substrate transporter like domains"/>
    <property type="match status" value="1"/>
</dbReference>
<keyword evidence="2" id="KW-0813">Transport</keyword>
<dbReference type="SUPFAM" id="SSF103473">
    <property type="entry name" value="MFS general substrate transporter"/>
    <property type="match status" value="1"/>
</dbReference>
<comment type="caution">
    <text evidence="8">The sequence shown here is derived from an EMBL/GenBank/DDBJ whole genome shotgun (WGS) entry which is preliminary data.</text>
</comment>
<keyword evidence="6 7" id="KW-0472">Membrane</keyword>
<organism evidence="8 9">
    <name type="scientific">Paenibacillus silagei</name>
    <dbReference type="NCBI Taxonomy" id="1670801"/>
    <lineage>
        <taxon>Bacteria</taxon>
        <taxon>Bacillati</taxon>
        <taxon>Bacillota</taxon>
        <taxon>Bacilli</taxon>
        <taxon>Bacillales</taxon>
        <taxon>Paenibacillaceae</taxon>
        <taxon>Paenibacillus</taxon>
    </lineage>
</organism>
<keyword evidence="9" id="KW-1185">Reference proteome</keyword>
<keyword evidence="4 7" id="KW-0812">Transmembrane</keyword>
<feature type="transmembrane region" description="Helical" evidence="7">
    <location>
        <begin position="152"/>
        <end position="172"/>
    </location>
</feature>
<feature type="transmembrane region" description="Helical" evidence="7">
    <location>
        <begin position="341"/>
        <end position="366"/>
    </location>
</feature>
<reference evidence="8 9" key="1">
    <citation type="submission" date="2021-03" db="EMBL/GenBank/DDBJ databases">
        <title>Genomic Encyclopedia of Type Strains, Phase IV (KMG-IV): sequencing the most valuable type-strain genomes for metagenomic binning, comparative biology and taxonomic classification.</title>
        <authorList>
            <person name="Goeker M."/>
        </authorList>
    </citation>
    <scope>NUCLEOTIDE SEQUENCE [LARGE SCALE GENOMIC DNA]</scope>
    <source>
        <strain evidence="8 9">DSM 101953</strain>
    </source>
</reference>
<evidence type="ECO:0000256" key="7">
    <source>
        <dbReference type="SAM" id="Phobius"/>
    </source>
</evidence>
<proteinExistence type="predicted"/>
<feature type="transmembrane region" description="Helical" evidence="7">
    <location>
        <begin position="314"/>
        <end position="335"/>
    </location>
</feature>
<feature type="transmembrane region" description="Helical" evidence="7">
    <location>
        <begin position="178"/>
        <end position="197"/>
    </location>
</feature>
<evidence type="ECO:0000256" key="5">
    <source>
        <dbReference type="ARBA" id="ARBA00022989"/>
    </source>
</evidence>
<dbReference type="PANTHER" id="PTHR43266:SF9">
    <property type="entry name" value="PERMEASE, MAJOR FACILITATOR SUPERFAMILY-RELATED"/>
    <property type="match status" value="1"/>
</dbReference>
<dbReference type="Proteomes" id="UP000773462">
    <property type="component" value="Unassembled WGS sequence"/>
</dbReference>
<evidence type="ECO:0000313" key="8">
    <source>
        <dbReference type="EMBL" id="MBP2111555.1"/>
    </source>
</evidence>
<feature type="transmembrane region" description="Helical" evidence="7">
    <location>
        <begin position="249"/>
        <end position="270"/>
    </location>
</feature>
<dbReference type="InterPro" id="IPR036259">
    <property type="entry name" value="MFS_trans_sf"/>
</dbReference>
<gene>
    <name evidence="8" type="ORF">J2Z70_001696</name>
</gene>
<dbReference type="EMBL" id="JAGGLV010000004">
    <property type="protein sequence ID" value="MBP2111555.1"/>
    <property type="molecule type" value="Genomic_DNA"/>
</dbReference>
<feature type="transmembrane region" description="Helical" evidence="7">
    <location>
        <begin position="378"/>
        <end position="400"/>
    </location>
</feature>
<sequence length="448" mass="47490">MSQITSAAHDKAATNRNIFLFFSSKLVSVLGSSMYTFVAGLFILNETGSGSSFAVTLLCGLLPGILLSPFAGVLADRVNRRRLLIGSDLASALIMSLAFLFVSLEGMSLWTIYLSLILLSICSTFYSISVSSSMMMLVDSGSVQRAGSLNQIAGSAGHLLAPILAGLLYAFLPLQDFMLLNAAGFIVSTVMGCMLRYKPIPRLHAALEPAEAAGPQPLRERLGTAVNGVRTNLKEGFAYVIRRPVLRSLMGIVFWINFFVVALNVVLPYVAVQTLGLSSKQYGVLEAMLAAGVLLMSLLLAILPQSKSPVKPILGGLSALGVLFLALAVPLLLHFTPKATFLLFLPLLVLIGVMIMVINIPIQVYLQQTTGEEYRGRVFGLVEGIAGSIAPLGMLLYGVLLDRIPGSFILLVSGAAILAVTLAGQRGLVRSSAADQQAAQGKTEQAGA</sequence>
<dbReference type="PANTHER" id="PTHR43266">
    <property type="entry name" value="MACROLIDE-EFFLUX PROTEIN"/>
    <property type="match status" value="1"/>
</dbReference>
<dbReference type="InterPro" id="IPR011701">
    <property type="entry name" value="MFS"/>
</dbReference>
<feature type="transmembrane region" description="Helical" evidence="7">
    <location>
        <begin position="26"/>
        <end position="44"/>
    </location>
</feature>
<comment type="subcellular location">
    <subcellularLocation>
        <location evidence="1">Cell membrane</location>
        <topology evidence="1">Multi-pass membrane protein</topology>
    </subcellularLocation>
</comment>
<dbReference type="Pfam" id="PF07690">
    <property type="entry name" value="MFS_1"/>
    <property type="match status" value="1"/>
</dbReference>
<evidence type="ECO:0000256" key="4">
    <source>
        <dbReference type="ARBA" id="ARBA00022692"/>
    </source>
</evidence>
<feature type="transmembrane region" description="Helical" evidence="7">
    <location>
        <begin position="282"/>
        <end position="302"/>
    </location>
</feature>
<keyword evidence="3" id="KW-1003">Cell membrane</keyword>
<feature type="transmembrane region" description="Helical" evidence="7">
    <location>
        <begin position="406"/>
        <end position="424"/>
    </location>
</feature>
<evidence type="ECO:0000256" key="1">
    <source>
        <dbReference type="ARBA" id="ARBA00004651"/>
    </source>
</evidence>
<accession>A0ABS4NND3</accession>
<feature type="transmembrane region" description="Helical" evidence="7">
    <location>
        <begin position="83"/>
        <end position="104"/>
    </location>
</feature>
<evidence type="ECO:0000256" key="6">
    <source>
        <dbReference type="ARBA" id="ARBA00023136"/>
    </source>
</evidence>
<evidence type="ECO:0000256" key="2">
    <source>
        <dbReference type="ARBA" id="ARBA00022448"/>
    </source>
</evidence>
<protein>
    <submittedName>
        <fullName evidence="8">MFS family permease</fullName>
    </submittedName>
</protein>
<dbReference type="RefSeq" id="WP_209871432.1">
    <property type="nucleotide sequence ID" value="NZ_JAGGLV010000004.1"/>
</dbReference>
<evidence type="ECO:0000313" key="9">
    <source>
        <dbReference type="Proteomes" id="UP000773462"/>
    </source>
</evidence>
<dbReference type="CDD" id="cd06173">
    <property type="entry name" value="MFS_MefA_like"/>
    <property type="match status" value="1"/>
</dbReference>
<keyword evidence="5 7" id="KW-1133">Transmembrane helix</keyword>
<feature type="transmembrane region" description="Helical" evidence="7">
    <location>
        <begin position="50"/>
        <end position="71"/>
    </location>
</feature>
<name>A0ABS4NND3_9BACL</name>
<evidence type="ECO:0000256" key="3">
    <source>
        <dbReference type="ARBA" id="ARBA00022475"/>
    </source>
</evidence>
<feature type="transmembrane region" description="Helical" evidence="7">
    <location>
        <begin position="110"/>
        <end position="131"/>
    </location>
</feature>